<dbReference type="InterPro" id="IPR011659">
    <property type="entry name" value="WD40"/>
</dbReference>
<dbReference type="SUPFAM" id="SSF82171">
    <property type="entry name" value="DPP6 N-terminal domain-like"/>
    <property type="match status" value="1"/>
</dbReference>
<dbReference type="Gene3D" id="2.40.160.50">
    <property type="entry name" value="membrane protein fhac: a member of the omp85/tpsb transporter family"/>
    <property type="match status" value="1"/>
</dbReference>
<dbReference type="Gene3D" id="2.120.10.30">
    <property type="entry name" value="TolB, C-terminal domain"/>
    <property type="match status" value="1"/>
</dbReference>
<evidence type="ECO:0000313" key="4">
    <source>
        <dbReference type="Proteomes" id="UP000009011"/>
    </source>
</evidence>
<organism evidence="3 4">
    <name type="scientific">Melioribacter roseus (strain DSM 23840 / JCM 17771 / VKM B-2668 / P3M-2)</name>
    <dbReference type="NCBI Taxonomy" id="1191523"/>
    <lineage>
        <taxon>Bacteria</taxon>
        <taxon>Pseudomonadati</taxon>
        <taxon>Ignavibacteriota</taxon>
        <taxon>Ignavibacteria</taxon>
        <taxon>Ignavibacteriales</taxon>
        <taxon>Melioribacteraceae</taxon>
        <taxon>Melioribacter</taxon>
    </lineage>
</organism>
<evidence type="ECO:0000313" key="3">
    <source>
        <dbReference type="EMBL" id="AFN75123.1"/>
    </source>
</evidence>
<dbReference type="HOGENOM" id="CLU_295748_0_0_10"/>
<dbReference type="PANTHER" id="PTHR36842">
    <property type="entry name" value="PROTEIN TOLB HOMOLOG"/>
    <property type="match status" value="1"/>
</dbReference>
<keyword evidence="4" id="KW-1185">Reference proteome</keyword>
<dbReference type="Proteomes" id="UP000009011">
    <property type="component" value="Chromosome"/>
</dbReference>
<dbReference type="eggNOG" id="COG0729">
    <property type="taxonomic scope" value="Bacteria"/>
</dbReference>
<comment type="similarity">
    <text evidence="1">Belongs to the TolB family.</text>
</comment>
<evidence type="ECO:0000256" key="1">
    <source>
        <dbReference type="ARBA" id="ARBA00009820"/>
    </source>
</evidence>
<keyword evidence="2" id="KW-0732">Signal</keyword>
<protein>
    <submittedName>
        <fullName evidence="3">WD40 domain-containing protein</fullName>
    </submittedName>
</protein>
<accession>I7A1M2</accession>
<dbReference type="Gene3D" id="2.120.10.60">
    <property type="entry name" value="Tricorn protease N-terminal domain"/>
    <property type="match status" value="1"/>
</dbReference>
<dbReference type="KEGG" id="mro:MROS_1891"/>
<reference evidence="3 4" key="1">
    <citation type="journal article" date="2013" name="PLoS ONE">
        <title>Genomic analysis of Melioribacter roseus, facultatively anaerobic organotrophic bacterium representing a novel deep lineage within Bacteriodetes/Chlorobi group.</title>
        <authorList>
            <person name="Kadnikov V.V."/>
            <person name="Mardanov A.V."/>
            <person name="Podosokorskaya O.A."/>
            <person name="Gavrilov S.N."/>
            <person name="Kublanov I.V."/>
            <person name="Beletsky A.V."/>
            <person name="Bonch-Osmolovskaya E.A."/>
            <person name="Ravin N.V."/>
        </authorList>
    </citation>
    <scope>NUCLEOTIDE SEQUENCE [LARGE SCALE GENOMIC DNA]</scope>
    <source>
        <strain evidence="4">JCM 17771 / P3M-2</strain>
    </source>
</reference>
<feature type="signal peptide" evidence="2">
    <location>
        <begin position="1"/>
        <end position="19"/>
    </location>
</feature>
<sequence length="1022" mass="118530">MRKLFLFFLLIPYLLTAQFNEYNPEYDWYTLKGEHVFVHYHPEAERTARTVLKIAEEVWGPITSLYDYEPETVHFVIKDIDDYSNGATYFFDNKIEIWASALDFDLRGSHNWLRNVISHEFTHMVQIQAAMKIGRRVPAVYLQFMNYEDKRRPDILYGFPNFIASYPIATVNVPAWFAEGTAQYMRKEFNYDNWDTHRDMILRCYALDGKMLTWNQMGVFGKTSLGNESVYNAGFALTRYIAQKYGEDKLVEINDRLKALTNFTIDAAIEQTLGISGKQLYSEWSEFLKKDYKERINNVLENRVEGELITPVGFGNFYPSFSDDGSKMVYVSNKYSDYFGVSSIYLYDFKTKKEKLLVPMVRSTAVFIPGSNKIIYAKLSDDNPRWNNIHDLYLYDLDEEESTRLTHGLRANNPNVSHDGSKIVFLFQKDGTTNIGTVDINGKNFKQLTFFNNGEQVYNPKFSPDDSYIVFGYSLKNTREIARVDTNGTGYDIIIQNGYDNRDPVFDSNGNLIFASDMTGIFNLYRYDFETQKTTRISNVVGGAFQPDIDGEGNVIYAGYTSDGFKIFLLDKESQSKVDDDKKYVWIGNPPLGNDKPKGDLARFNIERLKNYNDYELPDVKPSRYSGYFSRFSIIPFIRYDNYITSNSFADRIKPGIYAASSDYLNRFSIFGGGAINKKFERDLFLSFEYRDKLPLLFNLGLKPEVGIELYSVSRKTNTDIIFDSLDTSLRTSTDVTYNLFEADFFARQKIITAGNMLEFRYVYSSYTATLEAFIFPNTSLLYPSTNDTYYIGNDFQLKFSHDGIIPTKDADINPVGRKIELKYDYEFNRYNPDGTYEVADGILKPVYKNYNFQRIELNWKEYMRVYMEHTLTAQIRAGSILGPDVPEFFDFYLGGLIGMKSYPFYAVSGNEVAWINLTYRFPLFKDIDTRLGHLYVDKIYMSVYADFGNAWNGNSVKLNDFKKGAGLELRIKMNSFYLFPTSLFLNAAYSFDRFTRTILNENVTYGKEWNFYGGILFDFNF</sequence>
<feature type="chain" id="PRO_5003707402" evidence="2">
    <location>
        <begin position="20"/>
        <end position="1022"/>
    </location>
</feature>
<dbReference type="eggNOG" id="COG0823">
    <property type="taxonomic scope" value="Bacteria"/>
</dbReference>
<dbReference type="RefSeq" id="WP_014856555.1">
    <property type="nucleotide sequence ID" value="NC_018178.1"/>
</dbReference>
<dbReference type="AlphaFoldDB" id="I7A1M2"/>
<evidence type="ECO:0000256" key="2">
    <source>
        <dbReference type="SAM" id="SignalP"/>
    </source>
</evidence>
<name>I7A1M2_MELRP</name>
<dbReference type="OrthoDB" id="9799878at2"/>
<dbReference type="InterPro" id="IPR011042">
    <property type="entry name" value="6-blade_b-propeller_TolB-like"/>
</dbReference>
<gene>
    <name evidence="3" type="ordered locus">MROS_1891</name>
</gene>
<dbReference type="PANTHER" id="PTHR36842:SF1">
    <property type="entry name" value="PROTEIN TOLB"/>
    <property type="match status" value="1"/>
</dbReference>
<dbReference type="EMBL" id="CP003557">
    <property type="protein sequence ID" value="AFN75123.1"/>
    <property type="molecule type" value="Genomic_DNA"/>
</dbReference>
<dbReference type="STRING" id="1191523.MROS_1891"/>
<dbReference type="Pfam" id="PF07676">
    <property type="entry name" value="PD40"/>
    <property type="match status" value="1"/>
</dbReference>
<proteinExistence type="inferred from homology"/>